<dbReference type="PANTHER" id="PTHR13608">
    <property type="entry name" value="ARMADILLO-LIKE HELICAL DOMAIN-CONTAINING PROTEIN 3"/>
    <property type="match status" value="1"/>
</dbReference>
<evidence type="ECO:0000256" key="1">
    <source>
        <dbReference type="ARBA" id="ARBA00004370"/>
    </source>
</evidence>
<keyword evidence="3" id="KW-1133">Transmembrane helix</keyword>
<sequence length="674" mass="76570">MAPGSSSKLLREKIVCMYENLLNGDDVNSQLHFWDEFFVLKPKQGYFLKYLKSIKDDEILLRKAALQNGVQQAIERLDLGNNSELSFFNALLTLSMLVEDLTNRQPVLDPVDILFGELTPSCEHRLNRMFGFLKHAVQTTTNQSLLMLTFRFLIRLVVVKKDINENPFVACMMVQSFFEDFMGVISDPVKRNLVGQETVALLGILPHFSTSEPEANPYMQLSVMDPSIELMGIAAVIGQSFRDTSKTFFQQVIALQKDSTWVSWLTKTVTRSARPTLSVDLKDTSLLALCTGLKIGRNFVHAFTHAQSEILVNAPPPTPTPDGDNSSITSEPAIVTPKDTAVVEPSNLFVEFLQYASIVMQHIKDEKPSEHARMSLIILSVITEDHYTTQFMHDFSINYRVQFFRSASRYHPCQILKSAKPEPLACAVLNLISEFIMSHMMLNFPHDLYFRCLLIVYRLMDYQKRTRFRLPYQWRTLWGSLLALLKFLESNESYLMEQMSNFFLLCTQVVNILNIFLIGGDAILSQVGSYDDLCYEIVRNSSMVSSASAMGLRYSSVQSASMQATAKRFLSALTNLRSVVQHFTPKIDAFSLEFQKVTMEREEILNIIRTNYDNLSLKLVDMTECFEKNSNGSKDKPFLTSFVANTILDLRQVYAVSDSVDVFTIGDDSLVQNL</sequence>
<dbReference type="GO" id="GO:0005829">
    <property type="term" value="C:cytosol"/>
    <property type="evidence" value="ECO:0007669"/>
    <property type="project" value="TreeGrafter"/>
</dbReference>
<organism evidence="7 8">
    <name type="scientific">Hypsibius exemplaris</name>
    <name type="common">Freshwater tardigrade</name>
    <dbReference type="NCBI Taxonomy" id="2072580"/>
    <lineage>
        <taxon>Eukaryota</taxon>
        <taxon>Metazoa</taxon>
        <taxon>Ecdysozoa</taxon>
        <taxon>Tardigrada</taxon>
        <taxon>Eutardigrada</taxon>
        <taxon>Parachela</taxon>
        <taxon>Hypsibioidea</taxon>
        <taxon>Hypsibiidae</taxon>
        <taxon>Hypsibius</taxon>
    </lineage>
</organism>
<dbReference type="InterPro" id="IPR013636">
    <property type="entry name" value="ARMH3_C"/>
</dbReference>
<evidence type="ECO:0000256" key="5">
    <source>
        <dbReference type="SAM" id="MobiDB-lite"/>
    </source>
</evidence>
<dbReference type="Pfam" id="PF08427">
    <property type="entry name" value="ARMH3_C"/>
    <property type="match status" value="1"/>
</dbReference>
<dbReference type="PANTHER" id="PTHR13608:SF3">
    <property type="entry name" value="ARMADILLO-LIKE HELICAL DOMAIN-CONTAINING PROTEIN 3"/>
    <property type="match status" value="1"/>
</dbReference>
<reference evidence="8" key="1">
    <citation type="submission" date="2017-01" db="EMBL/GenBank/DDBJ databases">
        <title>Comparative genomics of anhydrobiosis in the tardigrade Hypsibius dujardini.</title>
        <authorList>
            <person name="Yoshida Y."/>
            <person name="Koutsovoulos G."/>
            <person name="Laetsch D."/>
            <person name="Stevens L."/>
            <person name="Kumar S."/>
            <person name="Horikawa D."/>
            <person name="Ishino K."/>
            <person name="Komine S."/>
            <person name="Tomita M."/>
            <person name="Blaxter M."/>
            <person name="Arakawa K."/>
        </authorList>
    </citation>
    <scope>NUCLEOTIDE SEQUENCE [LARGE SCALE GENOMIC DNA]</scope>
    <source>
        <strain evidence="8">Z151</strain>
    </source>
</reference>
<evidence type="ECO:0000313" key="8">
    <source>
        <dbReference type="Proteomes" id="UP000192578"/>
    </source>
</evidence>
<evidence type="ECO:0000256" key="4">
    <source>
        <dbReference type="ARBA" id="ARBA00023136"/>
    </source>
</evidence>
<evidence type="ECO:0000256" key="2">
    <source>
        <dbReference type="ARBA" id="ARBA00022692"/>
    </source>
</evidence>
<comment type="subcellular location">
    <subcellularLocation>
        <location evidence="1">Membrane</location>
    </subcellularLocation>
</comment>
<name>A0A1W0WSJ8_HYPEX</name>
<proteinExistence type="predicted"/>
<dbReference type="OrthoDB" id="2012278at2759"/>
<evidence type="ECO:0000313" key="7">
    <source>
        <dbReference type="EMBL" id="OQV18165.1"/>
    </source>
</evidence>
<keyword evidence="2" id="KW-0812">Transmembrane</keyword>
<evidence type="ECO:0000256" key="3">
    <source>
        <dbReference type="ARBA" id="ARBA00022989"/>
    </source>
</evidence>
<dbReference type="InterPro" id="IPR039868">
    <property type="entry name" value="ARMD3-like"/>
</dbReference>
<dbReference type="SMART" id="SM01158">
    <property type="entry name" value="DUF1741"/>
    <property type="match status" value="1"/>
</dbReference>
<comment type="caution">
    <text evidence="7">The sequence shown here is derived from an EMBL/GenBank/DDBJ whole genome shotgun (WGS) entry which is preliminary data.</text>
</comment>
<dbReference type="GO" id="GO:0016020">
    <property type="term" value="C:membrane"/>
    <property type="evidence" value="ECO:0007669"/>
    <property type="project" value="UniProtKB-SubCell"/>
</dbReference>
<evidence type="ECO:0000259" key="6">
    <source>
        <dbReference type="SMART" id="SM01158"/>
    </source>
</evidence>
<gene>
    <name evidence="7" type="ORF">BV898_07754</name>
</gene>
<feature type="region of interest" description="Disordered" evidence="5">
    <location>
        <begin position="312"/>
        <end position="331"/>
    </location>
</feature>
<dbReference type="AlphaFoldDB" id="A0A1W0WSJ8"/>
<feature type="domain" description="Armadillo-like helical" evidence="6">
    <location>
        <begin position="416"/>
        <end position="654"/>
    </location>
</feature>
<dbReference type="EMBL" id="MTYJ01000052">
    <property type="protein sequence ID" value="OQV18165.1"/>
    <property type="molecule type" value="Genomic_DNA"/>
</dbReference>
<keyword evidence="4" id="KW-0472">Membrane</keyword>
<accession>A0A1W0WSJ8</accession>
<dbReference type="Proteomes" id="UP000192578">
    <property type="component" value="Unassembled WGS sequence"/>
</dbReference>
<keyword evidence="8" id="KW-1185">Reference proteome</keyword>
<protein>
    <submittedName>
        <fullName evidence="7">UPF0668 protein C10orf76-like protein</fullName>
    </submittedName>
</protein>